<proteinExistence type="predicted"/>
<accession>A0ABS6GU29</accession>
<name>A0ABS6GU29_MAMLE</name>
<sequence length="155" mass="18437">METNKVVLDLDSYNELLLQANKYNELKEKQIDNENTRKSIEDFQTKENNKKYQWSERTRKKLEMRDEVKNIKCEDIRLTSLHELASCEYTPFYTKINGYQKELGQAFTKGLTKEELKDIACSILKYYNEAFETNYDNCYADDKLLGEMVYHPAKD</sequence>
<comment type="caution">
    <text evidence="1">The sequence shown here is derived from an EMBL/GenBank/DDBJ whole genome shotgun (WGS) entry which is preliminary data.</text>
</comment>
<evidence type="ECO:0000313" key="2">
    <source>
        <dbReference type="Proteomes" id="UP000770161"/>
    </source>
</evidence>
<dbReference type="Proteomes" id="UP000770161">
    <property type="component" value="Unassembled WGS sequence"/>
</dbReference>
<reference evidence="1 2" key="1">
    <citation type="submission" date="2021-06" db="EMBL/GenBank/DDBJ databases">
        <title>Staphylococcus lentus K169 genome sequencing.</title>
        <authorList>
            <person name="Sundareshan S."/>
            <person name="Akhila D.S."/>
            <person name="Prachi D."/>
            <person name="Sivakumar R."/>
            <person name="Rajendhran J."/>
            <person name="Isloor S."/>
            <person name="Hegde N.R."/>
        </authorList>
    </citation>
    <scope>NUCLEOTIDE SEQUENCE [LARGE SCALE GENOMIC DNA]</scope>
    <source>
        <strain evidence="1 2">K169</strain>
    </source>
</reference>
<gene>
    <name evidence="1" type="ORF">KQ656_01140</name>
</gene>
<organism evidence="1 2">
    <name type="scientific">Mammaliicoccus lentus</name>
    <name type="common">Staphylococcus lentus</name>
    <dbReference type="NCBI Taxonomy" id="42858"/>
    <lineage>
        <taxon>Bacteria</taxon>
        <taxon>Bacillati</taxon>
        <taxon>Bacillota</taxon>
        <taxon>Bacilli</taxon>
        <taxon>Bacillales</taxon>
        <taxon>Staphylococcaceae</taxon>
        <taxon>Mammaliicoccus</taxon>
    </lineage>
</organism>
<evidence type="ECO:0000313" key="1">
    <source>
        <dbReference type="EMBL" id="MBU6112539.1"/>
    </source>
</evidence>
<dbReference type="RefSeq" id="WP_216683185.1">
    <property type="nucleotide sequence ID" value="NZ_JAHLZN010000001.1"/>
</dbReference>
<dbReference type="EMBL" id="JAHLZN010000001">
    <property type="protein sequence ID" value="MBU6112539.1"/>
    <property type="molecule type" value="Genomic_DNA"/>
</dbReference>
<keyword evidence="2" id="KW-1185">Reference proteome</keyword>
<protein>
    <submittedName>
        <fullName evidence="1">Uncharacterized protein</fullName>
    </submittedName>
</protein>